<dbReference type="PANTHER" id="PTHR45625:SF2">
    <property type="entry name" value="PEPTIDYL-PROLYL CIS-TRANS ISOMERASE-LIKE 3"/>
    <property type="match status" value="1"/>
</dbReference>
<dbReference type="Gene3D" id="2.40.100.10">
    <property type="entry name" value="Cyclophilin-like"/>
    <property type="match status" value="1"/>
</dbReference>
<dbReference type="AlphaFoldDB" id="A0AAD7UGW3"/>
<comment type="caution">
    <text evidence="7">The sequence shown here is derived from an EMBL/GenBank/DDBJ whole genome shotgun (WGS) entry which is preliminary data.</text>
</comment>
<gene>
    <name evidence="7" type="ORF">CTAYLR_002485</name>
</gene>
<dbReference type="GO" id="GO:0003755">
    <property type="term" value="F:peptidyl-prolyl cis-trans isomerase activity"/>
    <property type="evidence" value="ECO:0007669"/>
    <property type="project" value="UniProtKB-UniRule"/>
</dbReference>
<dbReference type="GO" id="GO:0071013">
    <property type="term" value="C:catalytic step 2 spliceosome"/>
    <property type="evidence" value="ECO:0007669"/>
    <property type="project" value="TreeGrafter"/>
</dbReference>
<reference evidence="7" key="1">
    <citation type="submission" date="2023-01" db="EMBL/GenBank/DDBJ databases">
        <title>Metagenome sequencing of chrysophaentin producing Chrysophaeum taylorii.</title>
        <authorList>
            <person name="Davison J."/>
            <person name="Bewley C."/>
        </authorList>
    </citation>
    <scope>NUCLEOTIDE SEQUENCE</scope>
    <source>
        <strain evidence="7">NIES-1699</strain>
    </source>
</reference>
<dbReference type="PANTHER" id="PTHR45625">
    <property type="entry name" value="PEPTIDYL-PROLYL CIS-TRANS ISOMERASE-RELATED"/>
    <property type="match status" value="1"/>
</dbReference>
<dbReference type="PIRSF" id="PIRSF001467">
    <property type="entry name" value="Peptidylpro_ismrse"/>
    <property type="match status" value="1"/>
</dbReference>
<evidence type="ECO:0000256" key="1">
    <source>
        <dbReference type="ARBA" id="ARBA00000971"/>
    </source>
</evidence>
<dbReference type="GO" id="GO:0006457">
    <property type="term" value="P:protein folding"/>
    <property type="evidence" value="ECO:0007669"/>
    <property type="project" value="InterPro"/>
</dbReference>
<dbReference type="EC" id="5.2.1.8" evidence="5"/>
<sequence length="172" mass="18527">MSVTLHTSLGDIKLEVFCDTAPRTSFNFLALAASGYYDGTLFHRNIPGFMVQGGDPTGTGKGGTSIWGGAFPDEFHPDNLHTRGTVSMANKGPGTNTSQFFITFAAQPHLNNKYTVFGKVIHGLDTLDAIEKVPVGPKDRPSTDVILTSITVRANPLAERDIVYRSPTDTPD</sequence>
<evidence type="ECO:0000256" key="4">
    <source>
        <dbReference type="ARBA" id="ARBA00038286"/>
    </source>
</evidence>
<keyword evidence="2 5" id="KW-0697">Rotamase</keyword>
<dbReference type="FunFam" id="2.40.100.10:FF:000012">
    <property type="entry name" value="Peptidyl-prolyl cis-trans isomerase"/>
    <property type="match status" value="1"/>
</dbReference>
<evidence type="ECO:0000256" key="2">
    <source>
        <dbReference type="ARBA" id="ARBA00023110"/>
    </source>
</evidence>
<organism evidence="7 8">
    <name type="scientific">Chrysophaeum taylorii</name>
    <dbReference type="NCBI Taxonomy" id="2483200"/>
    <lineage>
        <taxon>Eukaryota</taxon>
        <taxon>Sar</taxon>
        <taxon>Stramenopiles</taxon>
        <taxon>Ochrophyta</taxon>
        <taxon>Pelagophyceae</taxon>
        <taxon>Pelagomonadales</taxon>
        <taxon>Pelagomonadaceae</taxon>
        <taxon>Chrysophaeum</taxon>
    </lineage>
</organism>
<evidence type="ECO:0000259" key="6">
    <source>
        <dbReference type="PROSITE" id="PS50072"/>
    </source>
</evidence>
<name>A0AAD7UGW3_9STRA</name>
<accession>A0AAD7UGW3</accession>
<dbReference type="InterPro" id="IPR002130">
    <property type="entry name" value="Cyclophilin-type_PPIase_dom"/>
</dbReference>
<dbReference type="PRINTS" id="PR00153">
    <property type="entry name" value="CSAPPISMRASE"/>
</dbReference>
<dbReference type="InterPro" id="IPR024936">
    <property type="entry name" value="Cyclophilin-type_PPIase"/>
</dbReference>
<comment type="catalytic activity">
    <reaction evidence="1 5">
        <text>[protein]-peptidylproline (omega=180) = [protein]-peptidylproline (omega=0)</text>
        <dbReference type="Rhea" id="RHEA:16237"/>
        <dbReference type="Rhea" id="RHEA-COMP:10747"/>
        <dbReference type="Rhea" id="RHEA-COMP:10748"/>
        <dbReference type="ChEBI" id="CHEBI:83833"/>
        <dbReference type="ChEBI" id="CHEBI:83834"/>
        <dbReference type="EC" id="5.2.1.8"/>
    </reaction>
</comment>
<proteinExistence type="inferred from homology"/>
<dbReference type="SUPFAM" id="SSF50891">
    <property type="entry name" value="Cyclophilin-like"/>
    <property type="match status" value="1"/>
</dbReference>
<dbReference type="Proteomes" id="UP001230188">
    <property type="component" value="Unassembled WGS sequence"/>
</dbReference>
<evidence type="ECO:0000313" key="7">
    <source>
        <dbReference type="EMBL" id="KAJ8604322.1"/>
    </source>
</evidence>
<dbReference type="EMBL" id="JAQMWT010000334">
    <property type="protein sequence ID" value="KAJ8604322.1"/>
    <property type="molecule type" value="Genomic_DNA"/>
</dbReference>
<keyword evidence="8" id="KW-1185">Reference proteome</keyword>
<dbReference type="Pfam" id="PF00160">
    <property type="entry name" value="Pro_isomerase"/>
    <property type="match status" value="1"/>
</dbReference>
<dbReference type="PROSITE" id="PS00170">
    <property type="entry name" value="CSA_PPIASE_1"/>
    <property type="match status" value="1"/>
</dbReference>
<evidence type="ECO:0000313" key="8">
    <source>
        <dbReference type="Proteomes" id="UP001230188"/>
    </source>
</evidence>
<comment type="similarity">
    <text evidence="4">Belongs to the cyclophilin-type PPIase family. PPIL3 subfamily.</text>
</comment>
<comment type="function">
    <text evidence="5">PPIases accelerate the folding of proteins. It catalyzes the cis-trans isomerization of proline imidic peptide bonds in oligopeptides.</text>
</comment>
<evidence type="ECO:0000256" key="5">
    <source>
        <dbReference type="RuleBase" id="RU363019"/>
    </source>
</evidence>
<dbReference type="CDD" id="cd01928">
    <property type="entry name" value="Cyclophilin_PPIL3_like"/>
    <property type="match status" value="1"/>
</dbReference>
<keyword evidence="3 5" id="KW-0413">Isomerase</keyword>
<protein>
    <recommendedName>
        <fullName evidence="5">Peptidyl-prolyl cis-trans isomerase</fullName>
        <shortName evidence="5">PPIase</shortName>
        <ecNumber evidence="5">5.2.1.8</ecNumber>
    </recommendedName>
</protein>
<evidence type="ECO:0000256" key="3">
    <source>
        <dbReference type="ARBA" id="ARBA00023235"/>
    </source>
</evidence>
<feature type="domain" description="PPIase cyclophilin-type" evidence="6">
    <location>
        <begin position="6"/>
        <end position="152"/>
    </location>
</feature>
<dbReference type="InterPro" id="IPR029000">
    <property type="entry name" value="Cyclophilin-like_dom_sf"/>
</dbReference>
<dbReference type="InterPro" id="IPR044666">
    <property type="entry name" value="Cyclophilin_A-like"/>
</dbReference>
<dbReference type="PROSITE" id="PS50072">
    <property type="entry name" value="CSA_PPIASE_2"/>
    <property type="match status" value="1"/>
</dbReference>
<dbReference type="InterPro" id="IPR020892">
    <property type="entry name" value="Cyclophilin-type_PPIase_CS"/>
</dbReference>